<dbReference type="PANTHER" id="PTHR33437">
    <property type="entry name" value="OS06G0361200 PROTEIN"/>
    <property type="match status" value="1"/>
</dbReference>
<comment type="caution">
    <text evidence="2">The sequence shown here is derived from an EMBL/GenBank/DDBJ whole genome shotgun (WGS) entry which is preliminary data.</text>
</comment>
<name>A0AAE1WQB5_9LAMI</name>
<feature type="region of interest" description="Disordered" evidence="1">
    <location>
        <begin position="24"/>
        <end position="44"/>
    </location>
</feature>
<dbReference type="CDD" id="cd00303">
    <property type="entry name" value="retropepsin_like"/>
    <property type="match status" value="1"/>
</dbReference>
<evidence type="ECO:0000313" key="2">
    <source>
        <dbReference type="EMBL" id="KAK4397560.1"/>
    </source>
</evidence>
<reference evidence="2" key="1">
    <citation type="submission" date="2020-06" db="EMBL/GenBank/DDBJ databases">
        <authorList>
            <person name="Li T."/>
            <person name="Hu X."/>
            <person name="Zhang T."/>
            <person name="Song X."/>
            <person name="Zhang H."/>
            <person name="Dai N."/>
            <person name="Sheng W."/>
            <person name="Hou X."/>
            <person name="Wei L."/>
        </authorList>
    </citation>
    <scope>NUCLEOTIDE SEQUENCE</scope>
    <source>
        <strain evidence="2">K16</strain>
        <tissue evidence="2">Leaf</tissue>
    </source>
</reference>
<dbReference type="EMBL" id="JACGWL010000008">
    <property type="protein sequence ID" value="KAK4397560.1"/>
    <property type="molecule type" value="Genomic_DNA"/>
</dbReference>
<gene>
    <name evidence="2" type="ORF">Sango_1592600</name>
</gene>
<protein>
    <submittedName>
        <fullName evidence="2">Uncharacterized protein</fullName>
    </submittedName>
</protein>
<dbReference type="AlphaFoldDB" id="A0AAE1WQB5"/>
<evidence type="ECO:0000313" key="3">
    <source>
        <dbReference type="Proteomes" id="UP001289374"/>
    </source>
</evidence>
<accession>A0AAE1WQB5</accession>
<sequence>MSKKLKESSQMSPFAEYVEKNLHSPSYAGKSDANKSPLSSPRSVSSYSFTTNVAPVMDAQIARLINKVDNVDASHIMGKQVEAHDELEAPAKQYYTERDKYTKELQISSDGLIPVDELKESIKGTIRSKIEGTSKSSLTYSKHYTPRIDNLMMSKGNQQFDGKGKPKQHVAHFIETCNNVGTYGASQKQEETKSKERAKPFSKAPSKESMTVNVTLFKLKSIGKDNVAQRNNVPYERPQRKLTLKEMQATEYPFLDSDVPGIFNDLLEANLIDLPEMKTRLCNWLARVITLEDDSIATNVITTESGYVDGNNDSCNAIHGDNITSNEDTLFGKHDSSDADDCVSTITFTDEDLLLGSKPHNRHLFVAGYVCEQKVNRILNDGGSAVNILPLRILRELGIPIDELFNSRLMIQSFNQGGQRVVGIIRMQLIMEDMVSSALFHIIDAKTSYNMLLVKKVPGDDKPFTEAESHFADAKYYIQDTKKEKNNHLSHHSKDLYPQPRREGGHKALVIDEKGFDKAFKLLIKAGYDHKKKLSLGKHPPEATAKAQIVIFTQVQSDDEDDKESLASSNYISNGAEEDIAQTYHITLIDDSEVEKEDAEDAPAKLEEGIKATIDELKEVNLGDDIENPRPIYISASLTQKMKELILHYSMNLKMYLHGPTRKCPD</sequence>
<proteinExistence type="predicted"/>
<feature type="compositionally biased region" description="Basic and acidic residues" evidence="1">
    <location>
        <begin position="188"/>
        <end position="199"/>
    </location>
</feature>
<organism evidence="2 3">
    <name type="scientific">Sesamum angolense</name>
    <dbReference type="NCBI Taxonomy" id="2727404"/>
    <lineage>
        <taxon>Eukaryota</taxon>
        <taxon>Viridiplantae</taxon>
        <taxon>Streptophyta</taxon>
        <taxon>Embryophyta</taxon>
        <taxon>Tracheophyta</taxon>
        <taxon>Spermatophyta</taxon>
        <taxon>Magnoliopsida</taxon>
        <taxon>eudicotyledons</taxon>
        <taxon>Gunneridae</taxon>
        <taxon>Pentapetalae</taxon>
        <taxon>asterids</taxon>
        <taxon>lamiids</taxon>
        <taxon>Lamiales</taxon>
        <taxon>Pedaliaceae</taxon>
        <taxon>Sesamum</taxon>
    </lineage>
</organism>
<dbReference type="Proteomes" id="UP001289374">
    <property type="component" value="Unassembled WGS sequence"/>
</dbReference>
<dbReference type="PANTHER" id="PTHR33437:SF4">
    <property type="entry name" value="RETROTRANSPOSON GAG PROTEIN"/>
    <property type="match status" value="1"/>
</dbReference>
<evidence type="ECO:0000256" key="1">
    <source>
        <dbReference type="SAM" id="MobiDB-lite"/>
    </source>
</evidence>
<feature type="region of interest" description="Disordered" evidence="1">
    <location>
        <begin position="183"/>
        <end position="206"/>
    </location>
</feature>
<reference evidence="2" key="2">
    <citation type="journal article" date="2024" name="Plant">
        <title>Genomic evolution and insights into agronomic trait innovations of Sesamum species.</title>
        <authorList>
            <person name="Miao H."/>
            <person name="Wang L."/>
            <person name="Qu L."/>
            <person name="Liu H."/>
            <person name="Sun Y."/>
            <person name="Le M."/>
            <person name="Wang Q."/>
            <person name="Wei S."/>
            <person name="Zheng Y."/>
            <person name="Lin W."/>
            <person name="Duan Y."/>
            <person name="Cao H."/>
            <person name="Xiong S."/>
            <person name="Wang X."/>
            <person name="Wei L."/>
            <person name="Li C."/>
            <person name="Ma Q."/>
            <person name="Ju M."/>
            <person name="Zhao R."/>
            <person name="Li G."/>
            <person name="Mu C."/>
            <person name="Tian Q."/>
            <person name="Mei H."/>
            <person name="Zhang T."/>
            <person name="Gao T."/>
            <person name="Zhang H."/>
        </authorList>
    </citation>
    <scope>NUCLEOTIDE SEQUENCE</scope>
    <source>
        <strain evidence="2">K16</strain>
    </source>
</reference>
<keyword evidence="3" id="KW-1185">Reference proteome</keyword>